<dbReference type="Proteomes" id="UP000239649">
    <property type="component" value="Unassembled WGS sequence"/>
</dbReference>
<feature type="compositionally biased region" description="Polar residues" evidence="2">
    <location>
        <begin position="352"/>
        <end position="363"/>
    </location>
</feature>
<feature type="compositionally biased region" description="Low complexity" evidence="2">
    <location>
        <begin position="623"/>
        <end position="632"/>
    </location>
</feature>
<accession>A0A2P6VGJ0</accession>
<dbReference type="InterPro" id="IPR001202">
    <property type="entry name" value="WW_dom"/>
</dbReference>
<dbReference type="STRING" id="554055.A0A2P6VGJ0"/>
<feature type="region of interest" description="Disordered" evidence="2">
    <location>
        <begin position="606"/>
        <end position="653"/>
    </location>
</feature>
<gene>
    <name evidence="4" type="ORF">C2E20_3780</name>
</gene>
<dbReference type="PANTHER" id="PTHR10219:SF25">
    <property type="entry name" value="PLECKSTRIN HOMOLOGY DOMAIN-CONTAINING FAMILY A MEMBER 8"/>
    <property type="match status" value="1"/>
</dbReference>
<sequence length="858" mass="93537">MPSALVQRLAALPHPVLITEGVEEVASNVQEALQFLGREADGQAQQHLKQWRELFAEREQRLYYVNDEVGYNSWDAPPHFKFAEWSLDSRLYGVSLRLARDVYETLDAFLTRHPPEVVYAALATLAKVACNVADCGNSVEKYRAVKVENPKFRAAVWDVPGAAQILFVAGFKRQGEALHLAADAPLGPLRAAAARLRRLADKKGHSGSAAHVQADGHGDGGRPASRFYGQPGFRYQEQIWHCSACDHPVNDGSERLWTGRHDAPHGEFRYLCTTCDAAGDKFNLCQDCWDRFQQQQQQQQQHGQQQQQQHEQPSSGGGGSSAGSAGGGGPALHDPLHSFQHVGPRMTRHNDYYNQGQQEQGTDPRNPWGRPSVSGGSLSRALQRLGERHGIREQLSGYGPGGRLLPPSGKVPVAWSLAPCGPLFLNDTILMSVAPGGNAYHMQLAFSAAWDPQHGPEQQEELQQEQQQVQNHHQNTERLPDSLQLAGWACNDHRCCAERRLIASCVVEARRRGVAPHKVVTYVRRRLGGGLCIFRFRSDGSPGCSAPCTLCAREILKFDLKVCCLLSNGEVFCGKLTDPGAPSSKITGGQRSWLRWWACCQGRRPDGTHGDSVGGSDADDRGGTAAAAASSAKHAQTHAPLASGTPQNKPIEPHMSLFEQGTALARQVKSSDGKLRTKELLDVCRSVLPIVEKMGTGFGLVKHDVGGNIDRVAARAAAKPAEYEADVFAMVRDDVAAGTHTISTSVTKGLLWLKRAMEFVVALLEKLYTDRQLTLSQAASETYYATLQHYHGWIVTGTFTLALKIVPSREDFFAKVGAAPNDEAAMAAMHAFCTEFGAVLAEVQAFLAANDLDDPAKV</sequence>
<evidence type="ECO:0000256" key="1">
    <source>
        <dbReference type="ARBA" id="ARBA00022448"/>
    </source>
</evidence>
<keyword evidence="1" id="KW-0813">Transport</keyword>
<dbReference type="InterPro" id="IPR014830">
    <property type="entry name" value="Glycolipid_transfer_prot_dom"/>
</dbReference>
<dbReference type="SUPFAM" id="SSF110004">
    <property type="entry name" value="Glycolipid transfer protein, GLTP"/>
    <property type="match status" value="1"/>
</dbReference>
<feature type="compositionally biased region" description="Low complexity" evidence="2">
    <location>
        <begin position="299"/>
        <end position="314"/>
    </location>
</feature>
<dbReference type="Gene3D" id="1.10.3520.10">
    <property type="entry name" value="Glycolipid transfer protein"/>
    <property type="match status" value="1"/>
</dbReference>
<dbReference type="InterPro" id="IPR036339">
    <property type="entry name" value="PUB-like_dom_sf"/>
</dbReference>
<dbReference type="AlphaFoldDB" id="A0A2P6VGJ0"/>
<dbReference type="Pfam" id="PF09409">
    <property type="entry name" value="PUB"/>
    <property type="match status" value="1"/>
</dbReference>
<feature type="compositionally biased region" description="Low complexity" evidence="2">
    <location>
        <begin position="464"/>
        <end position="473"/>
    </location>
</feature>
<name>A0A2P6VGJ0_9CHLO</name>
<evidence type="ECO:0000256" key="2">
    <source>
        <dbReference type="SAM" id="MobiDB-lite"/>
    </source>
</evidence>
<feature type="region of interest" description="Disordered" evidence="2">
    <location>
        <begin position="452"/>
        <end position="476"/>
    </location>
</feature>
<dbReference type="GO" id="GO:1902387">
    <property type="term" value="F:ceramide 1-phosphate binding"/>
    <property type="evidence" value="ECO:0007669"/>
    <property type="project" value="TreeGrafter"/>
</dbReference>
<dbReference type="InterPro" id="IPR036497">
    <property type="entry name" value="GLTP_sf"/>
</dbReference>
<dbReference type="GO" id="GO:0005829">
    <property type="term" value="C:cytosol"/>
    <property type="evidence" value="ECO:0007669"/>
    <property type="project" value="TreeGrafter"/>
</dbReference>
<dbReference type="GO" id="GO:0016020">
    <property type="term" value="C:membrane"/>
    <property type="evidence" value="ECO:0007669"/>
    <property type="project" value="TreeGrafter"/>
</dbReference>
<keyword evidence="5" id="KW-1185">Reference proteome</keyword>
<feature type="region of interest" description="Disordered" evidence="2">
    <location>
        <begin position="204"/>
        <end position="228"/>
    </location>
</feature>
<feature type="compositionally biased region" description="Gly residues" evidence="2">
    <location>
        <begin position="315"/>
        <end position="330"/>
    </location>
</feature>
<dbReference type="InterPro" id="IPR018997">
    <property type="entry name" value="PUB_domain"/>
</dbReference>
<feature type="domain" description="WW" evidence="3">
    <location>
        <begin position="51"/>
        <end position="79"/>
    </location>
</feature>
<evidence type="ECO:0000313" key="5">
    <source>
        <dbReference type="Proteomes" id="UP000239649"/>
    </source>
</evidence>
<dbReference type="GO" id="GO:1902388">
    <property type="term" value="F:ceramide 1-phosphate transfer activity"/>
    <property type="evidence" value="ECO:0007669"/>
    <property type="project" value="TreeGrafter"/>
</dbReference>
<dbReference type="EMBL" id="LHPF02000008">
    <property type="protein sequence ID" value="PSC73205.1"/>
    <property type="molecule type" value="Genomic_DNA"/>
</dbReference>
<proteinExistence type="predicted"/>
<dbReference type="Pfam" id="PF08718">
    <property type="entry name" value="GLTP"/>
    <property type="match status" value="1"/>
</dbReference>
<protein>
    <submittedName>
        <fullName evidence="4">Pleckstrin homology domain-containing family A member 8-like</fullName>
    </submittedName>
</protein>
<dbReference type="OrthoDB" id="30336at2759"/>
<dbReference type="PROSITE" id="PS50020">
    <property type="entry name" value="WW_DOMAIN_2"/>
    <property type="match status" value="1"/>
</dbReference>
<dbReference type="Gene3D" id="1.20.58.2190">
    <property type="match status" value="1"/>
</dbReference>
<evidence type="ECO:0000313" key="4">
    <source>
        <dbReference type="EMBL" id="PSC73205.1"/>
    </source>
</evidence>
<organism evidence="4 5">
    <name type="scientific">Micractinium conductrix</name>
    <dbReference type="NCBI Taxonomy" id="554055"/>
    <lineage>
        <taxon>Eukaryota</taxon>
        <taxon>Viridiplantae</taxon>
        <taxon>Chlorophyta</taxon>
        <taxon>core chlorophytes</taxon>
        <taxon>Trebouxiophyceae</taxon>
        <taxon>Chlorellales</taxon>
        <taxon>Chlorellaceae</taxon>
        <taxon>Chlorella clade</taxon>
        <taxon>Micractinium</taxon>
    </lineage>
</organism>
<dbReference type="PANTHER" id="PTHR10219">
    <property type="entry name" value="GLYCOLIPID TRANSFER PROTEIN-RELATED"/>
    <property type="match status" value="1"/>
</dbReference>
<dbReference type="SUPFAM" id="SSF143503">
    <property type="entry name" value="PUG domain-like"/>
    <property type="match status" value="1"/>
</dbReference>
<comment type="caution">
    <text evidence="4">The sequence shown here is derived from an EMBL/GenBank/DDBJ whole genome shotgun (WGS) entry which is preliminary data.</text>
</comment>
<reference evidence="4 5" key="1">
    <citation type="journal article" date="2018" name="Plant J.">
        <title>Genome sequences of Chlorella sorokiniana UTEX 1602 and Micractinium conductrix SAG 241.80: implications to maltose excretion by a green alga.</title>
        <authorList>
            <person name="Arriola M.B."/>
            <person name="Velmurugan N."/>
            <person name="Zhang Y."/>
            <person name="Plunkett M.H."/>
            <person name="Hondzo H."/>
            <person name="Barney B.M."/>
        </authorList>
    </citation>
    <scope>NUCLEOTIDE SEQUENCE [LARGE SCALE GENOMIC DNA]</scope>
    <source>
        <strain evidence="4 5">SAG 241.80</strain>
    </source>
</reference>
<evidence type="ECO:0000259" key="3">
    <source>
        <dbReference type="PROSITE" id="PS50020"/>
    </source>
</evidence>
<dbReference type="CDD" id="cd09212">
    <property type="entry name" value="PUB"/>
    <property type="match status" value="1"/>
</dbReference>
<feature type="region of interest" description="Disordered" evidence="2">
    <location>
        <begin position="299"/>
        <end position="378"/>
    </location>
</feature>